<keyword evidence="2" id="KW-0378">Hydrolase</keyword>
<dbReference type="EMBL" id="PDFK01000004">
    <property type="protein sequence ID" value="PKU51137.1"/>
    <property type="molecule type" value="Genomic_DNA"/>
</dbReference>
<dbReference type="Proteomes" id="UP000234956">
    <property type="component" value="Unassembled WGS sequence"/>
</dbReference>
<protein>
    <submittedName>
        <fullName evidence="2">MBL fold metallo-hydrolase</fullName>
    </submittedName>
</protein>
<name>A0A2I0UYJ8_9BACI</name>
<evidence type="ECO:0000313" key="2">
    <source>
        <dbReference type="EMBL" id="PKU51137.1"/>
    </source>
</evidence>
<dbReference type="SMART" id="SM00849">
    <property type="entry name" value="Lactamase_B"/>
    <property type="match status" value="1"/>
</dbReference>
<evidence type="ECO:0000259" key="1">
    <source>
        <dbReference type="SMART" id="SM00849"/>
    </source>
</evidence>
<dbReference type="InterPro" id="IPR036866">
    <property type="entry name" value="RibonucZ/Hydroxyglut_hydro"/>
</dbReference>
<dbReference type="PANTHER" id="PTHR23131:SF0">
    <property type="entry name" value="ENDORIBONUCLEASE LACTB2"/>
    <property type="match status" value="1"/>
</dbReference>
<organism evidence="2 3">
    <name type="scientific">Lysinibacillus fusiformis</name>
    <dbReference type="NCBI Taxonomy" id="28031"/>
    <lineage>
        <taxon>Bacteria</taxon>
        <taxon>Bacillati</taxon>
        <taxon>Bacillota</taxon>
        <taxon>Bacilli</taxon>
        <taxon>Bacillales</taxon>
        <taxon>Bacillaceae</taxon>
        <taxon>Lysinibacillus</taxon>
    </lineage>
</organism>
<dbReference type="InterPro" id="IPR050662">
    <property type="entry name" value="Sec-metab_biosynth-thioest"/>
</dbReference>
<proteinExistence type="predicted"/>
<dbReference type="SUPFAM" id="SSF56281">
    <property type="entry name" value="Metallo-hydrolase/oxidoreductase"/>
    <property type="match status" value="1"/>
</dbReference>
<comment type="caution">
    <text evidence="2">The sequence shown here is derived from an EMBL/GenBank/DDBJ whole genome shotgun (WGS) entry which is preliminary data.</text>
</comment>
<evidence type="ECO:0000313" key="3">
    <source>
        <dbReference type="Proteomes" id="UP000234956"/>
    </source>
</evidence>
<dbReference type="PANTHER" id="PTHR23131">
    <property type="entry name" value="ENDORIBONUCLEASE LACTB2"/>
    <property type="match status" value="1"/>
</dbReference>
<gene>
    <name evidence="2" type="ORF">CRI88_15805</name>
</gene>
<feature type="domain" description="Metallo-beta-lactamase" evidence="1">
    <location>
        <begin position="31"/>
        <end position="201"/>
    </location>
</feature>
<dbReference type="RefSeq" id="WP_058844659.1">
    <property type="nucleotide sequence ID" value="NZ_JAZBNI010000008.1"/>
</dbReference>
<accession>A0A2I0UYJ8</accession>
<dbReference type="Gene3D" id="3.60.15.10">
    <property type="entry name" value="Ribonuclease Z/Hydroxyacylglutathione hydrolase-like"/>
    <property type="match status" value="1"/>
</dbReference>
<dbReference type="GO" id="GO:0016787">
    <property type="term" value="F:hydrolase activity"/>
    <property type="evidence" value="ECO:0007669"/>
    <property type="project" value="UniProtKB-KW"/>
</dbReference>
<sequence length="277" mass="31648">MFTREKSIEIEQHRDVRCAHGKVAVQGIGMSVYSFFVDGLLIDTGSYSLSQEFQSFFNEIPIEQLALTHSHEDHVGNAAWIQHHHKNVPIYIHRDSVSICAVDGDYPLYRQALWGERPAFVAQAIGDTIQTKSATWDVIETPGHTTDHLSFYNRETGAMFTGDLFIQPKTKVVLDEENIVHTLASLRKIVNYDFDVVYCCHAGFIADGRTKIQEKIAYLEDMEGKVKQLFMQGYTIEEMTKTIFPRDYPITKVSGEQWSSKHIITAFIHHFTQESLT</sequence>
<dbReference type="Pfam" id="PF00753">
    <property type="entry name" value="Lactamase_B"/>
    <property type="match status" value="1"/>
</dbReference>
<dbReference type="InterPro" id="IPR001279">
    <property type="entry name" value="Metallo-B-lactamas"/>
</dbReference>
<dbReference type="AlphaFoldDB" id="A0A2I0UYJ8"/>
<reference evidence="2 3" key="1">
    <citation type="submission" date="2017-10" db="EMBL/GenBank/DDBJ databases">
        <title>Draft genome of Lysinibacillus fusiformis strain Juneja, a laboratory-derived pathogen of Drosophila melanogaster.</title>
        <authorList>
            <person name="Smith B.R."/>
            <person name="Unckless R.L."/>
        </authorList>
    </citation>
    <scope>NUCLEOTIDE SEQUENCE [LARGE SCALE GENOMIC DNA]</scope>
    <source>
        <strain evidence="2 3">Juneja</strain>
    </source>
</reference>